<evidence type="ECO:0000259" key="4">
    <source>
        <dbReference type="PROSITE" id="PS51034"/>
    </source>
</evidence>
<keyword evidence="6" id="KW-1185">Reference proteome</keyword>
<evidence type="ECO:0000256" key="2">
    <source>
        <dbReference type="SAM" id="MobiDB-lite"/>
    </source>
</evidence>
<dbReference type="AlphaFoldDB" id="A0A8J2H7H3"/>
<keyword evidence="3" id="KW-0812">Transmembrane</keyword>
<keyword evidence="3" id="KW-0472">Membrane</keyword>
<keyword evidence="3" id="KW-1133">Transmembrane helix</keyword>
<feature type="transmembrane region" description="Helical" evidence="3">
    <location>
        <begin position="54"/>
        <end position="76"/>
    </location>
</feature>
<evidence type="ECO:0000256" key="3">
    <source>
        <dbReference type="SAM" id="Phobius"/>
    </source>
</evidence>
<feature type="compositionally biased region" description="Pro residues" evidence="2">
    <location>
        <begin position="193"/>
        <end position="208"/>
    </location>
</feature>
<dbReference type="InterPro" id="IPR055355">
    <property type="entry name" value="ZP-C"/>
</dbReference>
<dbReference type="Gene3D" id="2.60.40.4100">
    <property type="entry name" value="Zona pellucida, ZP-C domain"/>
    <property type="match status" value="1"/>
</dbReference>
<dbReference type="OrthoDB" id="10068552at2759"/>
<keyword evidence="1" id="KW-1015">Disulfide bond</keyword>
<accession>A0A8J2H7H3</accession>
<dbReference type="PRINTS" id="PR01217">
    <property type="entry name" value="PRICHEXTENSN"/>
</dbReference>
<dbReference type="PROSITE" id="PS51034">
    <property type="entry name" value="ZP_2"/>
    <property type="match status" value="1"/>
</dbReference>
<organism evidence="5 6">
    <name type="scientific">Cotesia congregata</name>
    <name type="common">Parasitoid wasp</name>
    <name type="synonym">Apanteles congregatus</name>
    <dbReference type="NCBI Taxonomy" id="51543"/>
    <lineage>
        <taxon>Eukaryota</taxon>
        <taxon>Metazoa</taxon>
        <taxon>Ecdysozoa</taxon>
        <taxon>Arthropoda</taxon>
        <taxon>Hexapoda</taxon>
        <taxon>Insecta</taxon>
        <taxon>Pterygota</taxon>
        <taxon>Neoptera</taxon>
        <taxon>Endopterygota</taxon>
        <taxon>Hymenoptera</taxon>
        <taxon>Apocrita</taxon>
        <taxon>Ichneumonoidea</taxon>
        <taxon>Braconidae</taxon>
        <taxon>Microgastrinae</taxon>
        <taxon>Cotesia</taxon>
    </lineage>
</organism>
<feature type="compositionally biased region" description="Pro residues" evidence="2">
    <location>
        <begin position="376"/>
        <end position="386"/>
    </location>
</feature>
<dbReference type="InterPro" id="IPR056953">
    <property type="entry name" value="CUT_N"/>
</dbReference>
<dbReference type="SMART" id="SM00241">
    <property type="entry name" value="ZP"/>
    <property type="match status" value="1"/>
</dbReference>
<feature type="domain" description="ZP" evidence="4">
    <location>
        <begin position="491"/>
        <end position="743"/>
    </location>
</feature>
<evidence type="ECO:0000313" key="6">
    <source>
        <dbReference type="Proteomes" id="UP000786811"/>
    </source>
</evidence>
<dbReference type="Proteomes" id="UP000786811">
    <property type="component" value="Unassembled WGS sequence"/>
</dbReference>
<dbReference type="PANTHER" id="PTHR46560">
    <property type="entry name" value="CYPHER, ISOFORM B"/>
    <property type="match status" value="1"/>
</dbReference>
<feature type="compositionally biased region" description="Low complexity" evidence="2">
    <location>
        <begin position="256"/>
        <end position="310"/>
    </location>
</feature>
<feature type="compositionally biased region" description="Pro residues" evidence="2">
    <location>
        <begin position="311"/>
        <end position="366"/>
    </location>
</feature>
<sequence>MYQCSRIFTTTDISSDRAEQMSLTDATFTFHLGNSSHDSSGLTYSQTHTISSSFFFVFFLLSVLRICFLLLASLAVTSRGGTLLLRGPRTCAHDSWEFYSRKSTTHNSLTQIKPVVHQGHATKAIPFDSESYQHGEHIRVTRDVDSSSTDIMARNLLEWIQGIYRQGIRKTRQDGNGYLPPYNDQRPLERPRPFQPAPSPSPSPPFPSQSPSLNEVTSYPGLQPSPGIGSGFSNPPPLSYGSTPRPTYIPTSTRQPSSPGYSPSSFPTSPARPFTGSSGFPGSSTTFQPPSPTYGYPSSSGGYPSSGYPSSPSPTPGFPTPSPGYPSPSPGYPSPSPGYPSPSPGYPSPSPGYPSPSPGYPSPSPGTPTDSYGYPSPSPSPYPSFPTPGSGPTGPGYPTGPTGPGSSPTGPGSTPGGTPTPGRPSPTPGRPSPTPGRPSPGPSPTPGSPSPTPGGGDKDTAGGSPGDNNVSPPGDDDDLKHPPHIHELQVQCSKTMMTIDIEFNRQFDGVIYSKGFYMMPECRYVAENSGQTKYSFTVNLDSCGTEFINDFEGEAGQAYLENVLVLQNEPGIQEVWDTVRRVRCLWEGNINKALTVSLSVDMLNQEIVTFSGDTATAKLDIQVGKGPFAPAATGLVKIGEPMTLVVSVEGDPGFDLQVRDCIARDEPSLNIVQLTDERGCILKPKLFGAFQKTRETGNTGASIIAYAFFQAFKFPDVMDLFIECNVELCKTNCEACPDENQQIEPGRRRRDVSYAPTNSSGALSDPIRMGRGFRVIMPDDLSLASSQSLENLENTAINEISLTRSVCMSYSGFYGSFSVMVGILVASTMSTIILYTKTQRIAREKSYDLPQGLNHH</sequence>
<dbReference type="InterPro" id="IPR042235">
    <property type="entry name" value="ZP-C_dom"/>
</dbReference>
<comment type="caution">
    <text evidence="5">The sequence shown here is derived from an EMBL/GenBank/DDBJ whole genome shotgun (WGS) entry which is preliminary data.</text>
</comment>
<feature type="compositionally biased region" description="Pro residues" evidence="2">
    <location>
        <begin position="421"/>
        <end position="452"/>
    </location>
</feature>
<feature type="transmembrane region" description="Helical" evidence="3">
    <location>
        <begin position="813"/>
        <end position="835"/>
    </location>
</feature>
<reference evidence="5" key="1">
    <citation type="submission" date="2021-04" db="EMBL/GenBank/DDBJ databases">
        <authorList>
            <person name="Chebbi M.A.C M."/>
        </authorList>
    </citation>
    <scope>NUCLEOTIDE SEQUENCE</scope>
</reference>
<proteinExistence type="predicted"/>
<dbReference type="EMBL" id="CAJNRD030001118">
    <property type="protein sequence ID" value="CAG5082235.1"/>
    <property type="molecule type" value="Genomic_DNA"/>
</dbReference>
<gene>
    <name evidence="5" type="ORF">HICCMSTLAB_LOCUS3497</name>
</gene>
<name>A0A8J2H7H3_COTCN</name>
<dbReference type="PANTHER" id="PTHR46560:SF4">
    <property type="entry name" value="DUSKY"/>
    <property type="match status" value="1"/>
</dbReference>
<dbReference type="Pfam" id="PF25057">
    <property type="entry name" value="CUT_N"/>
    <property type="match status" value="1"/>
</dbReference>
<dbReference type="Pfam" id="PF00100">
    <property type="entry name" value="Zona_pellucida"/>
    <property type="match status" value="1"/>
</dbReference>
<evidence type="ECO:0000256" key="1">
    <source>
        <dbReference type="ARBA" id="ARBA00023157"/>
    </source>
</evidence>
<feature type="region of interest" description="Disordered" evidence="2">
    <location>
        <begin position="744"/>
        <end position="765"/>
    </location>
</feature>
<feature type="compositionally biased region" description="Polar residues" evidence="2">
    <location>
        <begin position="240"/>
        <end position="255"/>
    </location>
</feature>
<dbReference type="InterPro" id="IPR001507">
    <property type="entry name" value="ZP_dom"/>
</dbReference>
<protein>
    <recommendedName>
        <fullName evidence="4">ZP domain-containing protein</fullName>
    </recommendedName>
</protein>
<evidence type="ECO:0000313" key="5">
    <source>
        <dbReference type="EMBL" id="CAG5082235.1"/>
    </source>
</evidence>
<feature type="region of interest" description="Disordered" evidence="2">
    <location>
        <begin position="171"/>
        <end position="482"/>
    </location>
</feature>